<organism evidence="5 6">
    <name type="scientific">Jatrophihabitans lederbergiae</name>
    <dbReference type="NCBI Taxonomy" id="3075547"/>
    <lineage>
        <taxon>Bacteria</taxon>
        <taxon>Bacillati</taxon>
        <taxon>Actinomycetota</taxon>
        <taxon>Actinomycetes</taxon>
        <taxon>Jatrophihabitantales</taxon>
        <taxon>Jatrophihabitantaceae</taxon>
        <taxon>Jatrophihabitans</taxon>
    </lineage>
</organism>
<name>A0ABU2J5L7_9ACTN</name>
<dbReference type="EC" id="2.7.7.68" evidence="5"/>
<evidence type="ECO:0000256" key="3">
    <source>
        <dbReference type="ARBA" id="ARBA00022741"/>
    </source>
</evidence>
<evidence type="ECO:0000313" key="5">
    <source>
        <dbReference type="EMBL" id="MDT0259899.1"/>
    </source>
</evidence>
<dbReference type="NCBIfam" id="TIGR03552">
    <property type="entry name" value="F420_cofC"/>
    <property type="match status" value="1"/>
</dbReference>
<dbReference type="GO" id="GO:0043814">
    <property type="term" value="F:phospholactate guanylyltransferase activity"/>
    <property type="evidence" value="ECO:0007669"/>
    <property type="project" value="UniProtKB-EC"/>
</dbReference>
<dbReference type="PANTHER" id="PTHR40392:SF1">
    <property type="entry name" value="2-PHOSPHO-L-LACTATE GUANYLYLTRANSFERASE"/>
    <property type="match status" value="1"/>
</dbReference>
<dbReference type="RefSeq" id="WP_311421059.1">
    <property type="nucleotide sequence ID" value="NZ_JAVREH010000001.1"/>
</dbReference>
<keyword evidence="3" id="KW-0547">Nucleotide-binding</keyword>
<evidence type="ECO:0000313" key="6">
    <source>
        <dbReference type="Proteomes" id="UP001183176"/>
    </source>
</evidence>
<keyword evidence="1 5" id="KW-0808">Transferase</keyword>
<evidence type="ECO:0000256" key="1">
    <source>
        <dbReference type="ARBA" id="ARBA00022679"/>
    </source>
</evidence>
<gene>
    <name evidence="5" type="primary">cofC</name>
    <name evidence="5" type="ORF">RM423_00670</name>
</gene>
<sequence length="208" mass="21181">MQWRVLVPIKEAASAKTRLKGATRRLGDHAELVRAIQLDTLSAALGAAESPLVGGVFVVTTQSRTHFAAGIEVLHDPGGDLNAALTAGAHELNQRFPDDGVVAMVADLPSLRGEDLLAVLADAPLAGRAFVRDADGTGTTLLTAAGLGLQPLFGVGSAQRHALSGAVELLATPSVRADVDSAADLRRCLSLGVGPATGRMAASLATPA</sequence>
<comment type="caution">
    <text evidence="5">The sequence shown here is derived from an EMBL/GenBank/DDBJ whole genome shotgun (WGS) entry which is preliminary data.</text>
</comment>
<evidence type="ECO:0000256" key="2">
    <source>
        <dbReference type="ARBA" id="ARBA00022695"/>
    </source>
</evidence>
<dbReference type="EMBL" id="JAVREH010000001">
    <property type="protein sequence ID" value="MDT0259899.1"/>
    <property type="molecule type" value="Genomic_DNA"/>
</dbReference>
<dbReference type="Proteomes" id="UP001183176">
    <property type="component" value="Unassembled WGS sequence"/>
</dbReference>
<dbReference type="PANTHER" id="PTHR40392">
    <property type="entry name" value="2-PHOSPHO-L-LACTATE GUANYLYLTRANSFERASE"/>
    <property type="match status" value="1"/>
</dbReference>
<keyword evidence="6" id="KW-1185">Reference proteome</keyword>
<keyword evidence="4" id="KW-0342">GTP-binding</keyword>
<dbReference type="Pfam" id="PF01983">
    <property type="entry name" value="CofC"/>
    <property type="match status" value="1"/>
</dbReference>
<dbReference type="InterPro" id="IPR029044">
    <property type="entry name" value="Nucleotide-diphossugar_trans"/>
</dbReference>
<evidence type="ECO:0000256" key="4">
    <source>
        <dbReference type="ARBA" id="ARBA00023134"/>
    </source>
</evidence>
<dbReference type="InterPro" id="IPR002835">
    <property type="entry name" value="CofC"/>
</dbReference>
<keyword evidence="2 5" id="KW-0548">Nucleotidyltransferase</keyword>
<dbReference type="SUPFAM" id="SSF53448">
    <property type="entry name" value="Nucleotide-diphospho-sugar transferases"/>
    <property type="match status" value="1"/>
</dbReference>
<accession>A0ABU2J5L7</accession>
<protein>
    <submittedName>
        <fullName evidence="5">2-phospho-L-lactate guanylyltransferase</fullName>
        <ecNumber evidence="5">2.7.7.68</ecNumber>
    </submittedName>
</protein>
<proteinExistence type="predicted"/>
<reference evidence="6" key="1">
    <citation type="submission" date="2023-07" db="EMBL/GenBank/DDBJ databases">
        <title>30 novel species of actinomycetes from the DSMZ collection.</title>
        <authorList>
            <person name="Nouioui I."/>
        </authorList>
    </citation>
    <scope>NUCLEOTIDE SEQUENCE [LARGE SCALE GENOMIC DNA]</scope>
    <source>
        <strain evidence="6">DSM 44399</strain>
    </source>
</reference>
<dbReference type="Gene3D" id="3.90.550.10">
    <property type="entry name" value="Spore Coat Polysaccharide Biosynthesis Protein SpsA, Chain A"/>
    <property type="match status" value="1"/>
</dbReference>